<keyword evidence="4" id="KW-1185">Reference proteome</keyword>
<gene>
    <name evidence="3" type="ORF">J4709_51475</name>
</gene>
<dbReference type="InterPro" id="IPR024414">
    <property type="entry name" value="Uncharacterised_PrgI"/>
</dbReference>
<feature type="region of interest" description="Disordered" evidence="1">
    <location>
        <begin position="300"/>
        <end position="327"/>
    </location>
</feature>
<name>A0ABS3SAG3_9ACTN</name>
<evidence type="ECO:0000256" key="1">
    <source>
        <dbReference type="SAM" id="MobiDB-lite"/>
    </source>
</evidence>
<dbReference type="Proteomes" id="UP000680206">
    <property type="component" value="Unassembled WGS sequence"/>
</dbReference>
<proteinExistence type="predicted"/>
<dbReference type="Pfam" id="PF12666">
    <property type="entry name" value="PrgI"/>
    <property type="match status" value="1"/>
</dbReference>
<evidence type="ECO:0000256" key="2">
    <source>
        <dbReference type="SAM" id="Phobius"/>
    </source>
</evidence>
<comment type="caution">
    <text evidence="3">The sequence shown here is derived from an EMBL/GenBank/DDBJ whole genome shotgun (WGS) entry which is preliminary data.</text>
</comment>
<feature type="transmembrane region" description="Helical" evidence="2">
    <location>
        <begin position="31"/>
        <end position="50"/>
    </location>
</feature>
<sequence length="327" mass="34653">MNDDYEPLSARIPADIEQPDKIMYGLTARQLAILGTTALVTVTVFTAVAPILPVPIVAGLCFPLVAAGCSMALGRRDGMGLDRFALAALDHLRRRRTLVAAPEGVSAPPAWCRVRGTLPGPLRFPVRAIRQDGVMDLDGGATAALVRAGTISLGLRTATEQAALVGFFGRWLNSLESPAQIVVQARPVDLSELTDRVAEAAADLPHPALRQAAEGHAAYLDELGASRNLLTREVLIILRDQPMPATPGAGRRGRGRAREAGAAIVARRAIDTVRTLTGFGLSAQALDADECVRVLSEALSPNDTRPVPSADLNQPITVHDTTEEPQP</sequence>
<keyword evidence="2" id="KW-0472">Membrane</keyword>
<dbReference type="EMBL" id="JAGEPF010000056">
    <property type="protein sequence ID" value="MBO2466009.1"/>
    <property type="molecule type" value="Genomic_DNA"/>
</dbReference>
<keyword evidence="2" id="KW-0812">Transmembrane</keyword>
<protein>
    <submittedName>
        <fullName evidence="3">PrgI family protein</fullName>
    </submittedName>
</protein>
<reference evidence="3 4" key="1">
    <citation type="submission" date="2021-03" db="EMBL/GenBank/DDBJ databases">
        <title>Actinomadura violae sp. nov., isolated from lichen in Thailand.</title>
        <authorList>
            <person name="Kanchanasin P."/>
            <person name="Saeng-In P."/>
            <person name="Phongsopitanun W."/>
            <person name="Yuki M."/>
            <person name="Kudo T."/>
            <person name="Ohkuma M."/>
            <person name="Tanasupawat S."/>
        </authorList>
    </citation>
    <scope>NUCLEOTIDE SEQUENCE [LARGE SCALE GENOMIC DNA]</scope>
    <source>
        <strain evidence="3 4">LCR2-06</strain>
    </source>
</reference>
<keyword evidence="2" id="KW-1133">Transmembrane helix</keyword>
<evidence type="ECO:0000313" key="4">
    <source>
        <dbReference type="Proteomes" id="UP000680206"/>
    </source>
</evidence>
<accession>A0ABS3SAG3</accession>
<evidence type="ECO:0000313" key="3">
    <source>
        <dbReference type="EMBL" id="MBO2466009.1"/>
    </source>
</evidence>
<organism evidence="3 4">
    <name type="scientific">Actinomadura violacea</name>
    <dbReference type="NCBI Taxonomy" id="2819934"/>
    <lineage>
        <taxon>Bacteria</taxon>
        <taxon>Bacillati</taxon>
        <taxon>Actinomycetota</taxon>
        <taxon>Actinomycetes</taxon>
        <taxon>Streptosporangiales</taxon>
        <taxon>Thermomonosporaceae</taxon>
        <taxon>Actinomadura</taxon>
    </lineage>
</organism>
<dbReference type="RefSeq" id="WP_208252853.1">
    <property type="nucleotide sequence ID" value="NZ_JAGEPF010000056.1"/>
</dbReference>